<protein>
    <submittedName>
        <fullName evidence="4">Glutamate dehydrogenase</fullName>
    </submittedName>
</protein>
<dbReference type="GO" id="GO:0004354">
    <property type="term" value="F:glutamate dehydrogenase (NADP+) activity"/>
    <property type="evidence" value="ECO:0007669"/>
    <property type="project" value="TreeGrafter"/>
</dbReference>
<dbReference type="InterPro" id="IPR050724">
    <property type="entry name" value="Glu_Leu_Phe_Val_DH"/>
</dbReference>
<keyword evidence="2" id="KW-0560">Oxidoreductase</keyword>
<sequence length="512" mass="56093">MLSKLSTVTSTQLRSVGSINRTAGGAGVSQTLLYQRDGLRSRFSSDAGSSGKNLLTHEDGVHQTMKISKSWRNKPLFRRQGDVRFKTGMEASNLLIRESLRRDSHEQDYIDSVTSVMQCLSPIFDRNPKYAFVAKTLIEPERFIQFRVAWIDDVGVNRLNRGFRVQYSSALGPYAGSLHLGPHVTHNIVHANAFDTVFSNAVTGHSLGAAVGGSDFNPLDKSEAELQRFCQSYATELAKYIGPDQDIPFVGFGCGREEMGYIYGQYKRIKPIGNFMAHYDIDLTPGFAVVHFANRMLEDRGDSLKGKRVMLIGAGQRARAVAEKLLHYGAIPITMTDPSGHVYEPNGITEGKLATINQIKSDRGALLGRYIISSTSAEFNHPENLFDIPCDICIPCGAMNDIGEEEVNALGDNGCKFVIEGGQSCVTPSARKLLKKRGMMYGPHTMTMTGPAISHVLGKNATDDDLKAEVDRIYTEVKSTAAEFNARGDLYAGANIAGFLRVANNMMLQGAV</sequence>
<dbReference type="GO" id="GO:0006537">
    <property type="term" value="P:glutamate biosynthetic process"/>
    <property type="evidence" value="ECO:0007669"/>
    <property type="project" value="TreeGrafter"/>
</dbReference>
<evidence type="ECO:0000256" key="1">
    <source>
        <dbReference type="ARBA" id="ARBA00006382"/>
    </source>
</evidence>
<comment type="similarity">
    <text evidence="1">Belongs to the Glu/Leu/Phe/Val dehydrogenases family.</text>
</comment>
<feature type="domain" description="Glutamate/phenylalanine/leucine/valine/L-tryptophan dehydrogenase C-terminal" evidence="3">
    <location>
        <begin position="281"/>
        <end position="510"/>
    </location>
</feature>
<dbReference type="InterPro" id="IPR006097">
    <property type="entry name" value="Glu/Leu/Phe/Val/Trp_DH_dimer"/>
</dbReference>
<keyword evidence="5" id="KW-1185">Reference proteome</keyword>
<reference evidence="4" key="1">
    <citation type="journal article" date="2021" name="Sci. Rep.">
        <title>Diploid genomic architecture of Nitzschia inconspicua, an elite biomass production diatom.</title>
        <authorList>
            <person name="Oliver A."/>
            <person name="Podell S."/>
            <person name="Pinowska A."/>
            <person name="Traller J.C."/>
            <person name="Smith S.R."/>
            <person name="McClure R."/>
            <person name="Beliaev A."/>
            <person name="Bohutskyi P."/>
            <person name="Hill E.A."/>
            <person name="Rabines A."/>
            <person name="Zheng H."/>
            <person name="Allen L.Z."/>
            <person name="Kuo A."/>
            <person name="Grigoriev I.V."/>
            <person name="Allen A.E."/>
            <person name="Hazlebeck D."/>
            <person name="Allen E.E."/>
        </authorList>
    </citation>
    <scope>NUCLEOTIDE SEQUENCE</scope>
    <source>
        <strain evidence="4">Hildebrandi</strain>
    </source>
</reference>
<evidence type="ECO:0000313" key="4">
    <source>
        <dbReference type="EMBL" id="KAG7347618.1"/>
    </source>
</evidence>
<proteinExistence type="inferred from homology"/>
<reference evidence="4" key="2">
    <citation type="submission" date="2021-04" db="EMBL/GenBank/DDBJ databases">
        <authorList>
            <person name="Podell S."/>
        </authorList>
    </citation>
    <scope>NUCLEOTIDE SEQUENCE</scope>
    <source>
        <strain evidence="4">Hildebrandi</strain>
    </source>
</reference>
<dbReference type="AlphaFoldDB" id="A0A9K3KPI5"/>
<accession>A0A9K3KPI5</accession>
<name>A0A9K3KPI5_9STRA</name>
<gene>
    <name evidence="4" type="ORF">IV203_016323</name>
</gene>
<evidence type="ECO:0000256" key="2">
    <source>
        <dbReference type="ARBA" id="ARBA00023002"/>
    </source>
</evidence>
<evidence type="ECO:0000259" key="3">
    <source>
        <dbReference type="SMART" id="SM00839"/>
    </source>
</evidence>
<dbReference type="Proteomes" id="UP000693970">
    <property type="component" value="Unassembled WGS sequence"/>
</dbReference>
<dbReference type="Pfam" id="PF02812">
    <property type="entry name" value="ELFV_dehydrog_N"/>
    <property type="match status" value="1"/>
</dbReference>
<dbReference type="PANTHER" id="PTHR43571:SF1">
    <property type="entry name" value="NADP-SPECIFIC GLUTAMATE DEHYDROGENASE 1-RELATED"/>
    <property type="match status" value="1"/>
</dbReference>
<dbReference type="PANTHER" id="PTHR43571">
    <property type="entry name" value="NADP-SPECIFIC GLUTAMATE DEHYDROGENASE 1-RELATED"/>
    <property type="match status" value="1"/>
</dbReference>
<evidence type="ECO:0000313" key="5">
    <source>
        <dbReference type="Proteomes" id="UP000693970"/>
    </source>
</evidence>
<dbReference type="Pfam" id="PF00208">
    <property type="entry name" value="ELFV_dehydrog"/>
    <property type="match status" value="1"/>
</dbReference>
<organism evidence="4 5">
    <name type="scientific">Nitzschia inconspicua</name>
    <dbReference type="NCBI Taxonomy" id="303405"/>
    <lineage>
        <taxon>Eukaryota</taxon>
        <taxon>Sar</taxon>
        <taxon>Stramenopiles</taxon>
        <taxon>Ochrophyta</taxon>
        <taxon>Bacillariophyta</taxon>
        <taxon>Bacillariophyceae</taxon>
        <taxon>Bacillariophycidae</taxon>
        <taxon>Bacillariales</taxon>
        <taxon>Bacillariaceae</taxon>
        <taxon>Nitzschia</taxon>
    </lineage>
</organism>
<dbReference type="InterPro" id="IPR006096">
    <property type="entry name" value="Glu/Leu/Phe/Val/Trp_DH_C"/>
</dbReference>
<dbReference type="SMART" id="SM00839">
    <property type="entry name" value="ELFV_dehydrog"/>
    <property type="match status" value="1"/>
</dbReference>
<dbReference type="OrthoDB" id="6718861at2759"/>
<dbReference type="EMBL" id="JAGRRH010000020">
    <property type="protein sequence ID" value="KAG7347618.1"/>
    <property type="molecule type" value="Genomic_DNA"/>
</dbReference>
<dbReference type="GO" id="GO:0005829">
    <property type="term" value="C:cytosol"/>
    <property type="evidence" value="ECO:0007669"/>
    <property type="project" value="TreeGrafter"/>
</dbReference>
<comment type="caution">
    <text evidence="4">The sequence shown here is derived from an EMBL/GenBank/DDBJ whole genome shotgun (WGS) entry which is preliminary data.</text>
</comment>